<comment type="caution">
    <text evidence="11">The sequence shown here is derived from an EMBL/GenBank/DDBJ whole genome shotgun (WGS) entry which is preliminary data.</text>
</comment>
<name>A0A0J7JTQ8_LASNI</name>
<organism evidence="11 12">
    <name type="scientific">Lasius niger</name>
    <name type="common">Black garden ant</name>
    <dbReference type="NCBI Taxonomy" id="67767"/>
    <lineage>
        <taxon>Eukaryota</taxon>
        <taxon>Metazoa</taxon>
        <taxon>Ecdysozoa</taxon>
        <taxon>Arthropoda</taxon>
        <taxon>Hexapoda</taxon>
        <taxon>Insecta</taxon>
        <taxon>Pterygota</taxon>
        <taxon>Neoptera</taxon>
        <taxon>Endopterygota</taxon>
        <taxon>Hymenoptera</taxon>
        <taxon>Apocrita</taxon>
        <taxon>Aculeata</taxon>
        <taxon>Formicoidea</taxon>
        <taxon>Formicidae</taxon>
        <taxon>Formicinae</taxon>
        <taxon>Lasius</taxon>
        <taxon>Lasius</taxon>
    </lineage>
</organism>
<dbReference type="GO" id="GO:0006310">
    <property type="term" value="P:DNA recombination"/>
    <property type="evidence" value="ECO:0007669"/>
    <property type="project" value="UniProtKB-KW"/>
</dbReference>
<keyword evidence="2" id="KW-0479">Metal-binding</keyword>
<dbReference type="InterPro" id="IPR039537">
    <property type="entry name" value="Retrotran_Ty1/copia-like"/>
</dbReference>
<dbReference type="InterPro" id="IPR012337">
    <property type="entry name" value="RNaseH-like_sf"/>
</dbReference>
<evidence type="ECO:0000259" key="10">
    <source>
        <dbReference type="PROSITE" id="PS50994"/>
    </source>
</evidence>
<evidence type="ECO:0000256" key="4">
    <source>
        <dbReference type="ARBA" id="ARBA00022801"/>
    </source>
</evidence>
<sequence>MKLLRDKHAEGLSFLDPSEEPCEICVKGKHRRDLFPRSSKRASAPLDLIHTELCGPMERKSIGGSSYFMTMIDDYSRKIKTVRSDNGREYVNMEFSKFLTDAGIRHQTTIPHSPQQNGRAERMNQTIVDKARCLLLDANLDKTFWAE</sequence>
<keyword evidence="5" id="KW-0460">Magnesium</keyword>
<dbReference type="PROSITE" id="PS50994">
    <property type="entry name" value="INTEGRASE"/>
    <property type="match status" value="1"/>
</dbReference>
<protein>
    <submittedName>
        <fullName evidence="11">Retrovirus-related pol polyprotein</fullName>
    </submittedName>
</protein>
<feature type="non-terminal residue" evidence="11">
    <location>
        <position position="147"/>
    </location>
</feature>
<dbReference type="GO" id="GO:0015074">
    <property type="term" value="P:DNA integration"/>
    <property type="evidence" value="ECO:0007669"/>
    <property type="project" value="UniProtKB-KW"/>
</dbReference>
<dbReference type="GO" id="GO:0003676">
    <property type="term" value="F:nucleic acid binding"/>
    <property type="evidence" value="ECO:0007669"/>
    <property type="project" value="InterPro"/>
</dbReference>
<keyword evidence="7" id="KW-0695">RNA-directed DNA polymerase</keyword>
<dbReference type="Gene3D" id="3.30.420.10">
    <property type="entry name" value="Ribonuclease H-like superfamily/Ribonuclease H"/>
    <property type="match status" value="1"/>
</dbReference>
<evidence type="ECO:0000256" key="8">
    <source>
        <dbReference type="ARBA" id="ARBA00022932"/>
    </source>
</evidence>
<dbReference type="InterPro" id="IPR036397">
    <property type="entry name" value="RNaseH_sf"/>
</dbReference>
<reference evidence="11 12" key="1">
    <citation type="submission" date="2015-04" db="EMBL/GenBank/DDBJ databases">
        <title>Lasius niger genome sequencing.</title>
        <authorList>
            <person name="Konorov E.A."/>
            <person name="Nikitin M.A."/>
            <person name="Kirill M.V."/>
            <person name="Chang P."/>
        </authorList>
    </citation>
    <scope>NUCLEOTIDE SEQUENCE [LARGE SCALE GENOMIC DNA]</scope>
    <source>
        <tissue evidence="11">Whole</tissue>
    </source>
</reference>
<evidence type="ECO:0000313" key="11">
    <source>
        <dbReference type="EMBL" id="KMQ81673.1"/>
    </source>
</evidence>
<dbReference type="STRING" id="67767.A0A0J7JTQ8"/>
<keyword evidence="8" id="KW-0808">Transferase</keyword>
<keyword evidence="4" id="KW-0378">Hydrolase</keyword>
<keyword evidence="8" id="KW-0239">DNA-directed DNA polymerase</keyword>
<evidence type="ECO:0000256" key="1">
    <source>
        <dbReference type="ARBA" id="ARBA00022722"/>
    </source>
</evidence>
<dbReference type="EMBL" id="LBMM01032935">
    <property type="protein sequence ID" value="KMQ81673.1"/>
    <property type="molecule type" value="Genomic_DNA"/>
</dbReference>
<dbReference type="AlphaFoldDB" id="A0A0J7JTQ8"/>
<evidence type="ECO:0000256" key="6">
    <source>
        <dbReference type="ARBA" id="ARBA00022908"/>
    </source>
</evidence>
<dbReference type="PANTHER" id="PTHR42648">
    <property type="entry name" value="TRANSPOSASE, PUTATIVE-RELATED"/>
    <property type="match status" value="1"/>
</dbReference>
<evidence type="ECO:0000256" key="3">
    <source>
        <dbReference type="ARBA" id="ARBA00022759"/>
    </source>
</evidence>
<dbReference type="PaxDb" id="67767-A0A0J7JTQ8"/>
<keyword evidence="8" id="KW-0548">Nucleotidyltransferase</keyword>
<feature type="domain" description="Integrase catalytic" evidence="10">
    <location>
        <begin position="80"/>
        <end position="147"/>
    </location>
</feature>
<evidence type="ECO:0000256" key="2">
    <source>
        <dbReference type="ARBA" id="ARBA00022723"/>
    </source>
</evidence>
<evidence type="ECO:0000313" key="12">
    <source>
        <dbReference type="Proteomes" id="UP000036403"/>
    </source>
</evidence>
<proteinExistence type="predicted"/>
<dbReference type="GO" id="GO:0046872">
    <property type="term" value="F:metal ion binding"/>
    <property type="evidence" value="ECO:0007669"/>
    <property type="project" value="UniProtKB-KW"/>
</dbReference>
<evidence type="ECO:0000256" key="9">
    <source>
        <dbReference type="ARBA" id="ARBA00023172"/>
    </source>
</evidence>
<evidence type="ECO:0000256" key="5">
    <source>
        <dbReference type="ARBA" id="ARBA00022842"/>
    </source>
</evidence>
<keyword evidence="1" id="KW-0540">Nuclease</keyword>
<dbReference type="SUPFAM" id="SSF53098">
    <property type="entry name" value="Ribonuclease H-like"/>
    <property type="match status" value="1"/>
</dbReference>
<dbReference type="InterPro" id="IPR001584">
    <property type="entry name" value="Integrase_cat-core"/>
</dbReference>
<gene>
    <name evidence="11" type="ORF">RF55_25586</name>
</gene>
<keyword evidence="9" id="KW-0233">DNA recombination</keyword>
<dbReference type="Proteomes" id="UP000036403">
    <property type="component" value="Unassembled WGS sequence"/>
</dbReference>
<dbReference type="GO" id="GO:0003964">
    <property type="term" value="F:RNA-directed DNA polymerase activity"/>
    <property type="evidence" value="ECO:0007669"/>
    <property type="project" value="UniProtKB-KW"/>
</dbReference>
<evidence type="ECO:0000256" key="7">
    <source>
        <dbReference type="ARBA" id="ARBA00022918"/>
    </source>
</evidence>
<dbReference type="GO" id="GO:0004519">
    <property type="term" value="F:endonuclease activity"/>
    <property type="evidence" value="ECO:0007669"/>
    <property type="project" value="UniProtKB-KW"/>
</dbReference>
<dbReference type="GO" id="GO:0003887">
    <property type="term" value="F:DNA-directed DNA polymerase activity"/>
    <property type="evidence" value="ECO:0007669"/>
    <property type="project" value="UniProtKB-KW"/>
</dbReference>
<dbReference type="PANTHER" id="PTHR42648:SF11">
    <property type="entry name" value="TRANSPOSON TY4-P GAG-POL POLYPROTEIN"/>
    <property type="match status" value="1"/>
</dbReference>
<accession>A0A0J7JTQ8</accession>
<keyword evidence="3" id="KW-0255">Endonuclease</keyword>
<dbReference type="GO" id="GO:0016787">
    <property type="term" value="F:hydrolase activity"/>
    <property type="evidence" value="ECO:0007669"/>
    <property type="project" value="UniProtKB-KW"/>
</dbReference>
<keyword evidence="12" id="KW-1185">Reference proteome</keyword>
<dbReference type="OrthoDB" id="7555369at2759"/>
<keyword evidence="6" id="KW-0229">DNA integration</keyword>